<reference evidence="3 4" key="1">
    <citation type="submission" date="2024-09" db="EMBL/GenBank/DDBJ databases">
        <title>Taxonomic and Genotyping Characterization of Leptospira Strains isolated from Multiple Sources in Colombia highlights the importance of intermediate species.</title>
        <authorList>
            <person name="Torres Higuera L."/>
            <person name="Rojas Tapias D."/>
            <person name="Jimenez Velasquez S."/>
            <person name="Renjifo Ibanez C."/>
        </authorList>
    </citation>
    <scope>NUCLEOTIDE SEQUENCE [LARGE SCALE GENOMIC DNA]</scope>
    <source>
        <strain evidence="3 4">Lep080</strain>
    </source>
</reference>
<evidence type="ECO:0000313" key="4">
    <source>
        <dbReference type="Proteomes" id="UP001580391"/>
    </source>
</evidence>
<protein>
    <submittedName>
        <fullName evidence="3">7TM-DISM domain-containing protein</fullName>
    </submittedName>
</protein>
<evidence type="ECO:0000259" key="2">
    <source>
        <dbReference type="Pfam" id="PF07695"/>
    </source>
</evidence>
<keyword evidence="4" id="KW-1185">Reference proteome</keyword>
<feature type="transmembrane region" description="Helical" evidence="1">
    <location>
        <begin position="301"/>
        <end position="319"/>
    </location>
</feature>
<feature type="domain" description="7TM-DISM receptor extracellular" evidence="2">
    <location>
        <begin position="210"/>
        <end position="406"/>
    </location>
</feature>
<proteinExistence type="predicted"/>
<feature type="transmembrane region" description="Helical" evidence="1">
    <location>
        <begin position="212"/>
        <end position="231"/>
    </location>
</feature>
<feature type="transmembrane region" description="Helical" evidence="1">
    <location>
        <begin position="325"/>
        <end position="347"/>
    </location>
</feature>
<dbReference type="RefSeq" id="WP_246839131.1">
    <property type="nucleotide sequence ID" value="NZ_JBHILI010000001.1"/>
</dbReference>
<feature type="transmembrane region" description="Helical" evidence="1">
    <location>
        <begin position="386"/>
        <end position="405"/>
    </location>
</feature>
<keyword evidence="1" id="KW-1133">Transmembrane helix</keyword>
<dbReference type="EMBL" id="JBHILJ010000001">
    <property type="protein sequence ID" value="MFB5735627.1"/>
    <property type="molecule type" value="Genomic_DNA"/>
</dbReference>
<dbReference type="Pfam" id="PF07695">
    <property type="entry name" value="7TMR-DISM_7TM"/>
    <property type="match status" value="1"/>
</dbReference>
<evidence type="ECO:0000313" key="3">
    <source>
        <dbReference type="EMBL" id="MFB5735627.1"/>
    </source>
</evidence>
<evidence type="ECO:0000256" key="1">
    <source>
        <dbReference type="SAM" id="Phobius"/>
    </source>
</evidence>
<keyword evidence="1" id="KW-0812">Transmembrane</keyword>
<accession>A0ABV5BKK9</accession>
<feature type="transmembrane region" description="Helical" evidence="1">
    <location>
        <begin position="359"/>
        <end position="380"/>
    </location>
</feature>
<dbReference type="InterPro" id="IPR011623">
    <property type="entry name" value="7TMR_DISM_rcpt_extracell_dom1"/>
</dbReference>
<gene>
    <name evidence="3" type="ORF">ACE5IX_03860</name>
</gene>
<feature type="transmembrane region" description="Helical" evidence="1">
    <location>
        <begin position="238"/>
        <end position="261"/>
    </location>
</feature>
<name>A0ABV5BKK9_9LEPT</name>
<sequence>MIVTECILRFDFPRKRICILLALLFFACGGEEIPFNPPKVEKGKMDIASVNHWGKAFPIRGDWEFSWNHLYSTSKGFPSSGKYYPVKGIWREYDPEYTMQGHGTYRVGIHSSVEQSNLAVLVPRLPGVYAVYLNGRQIFANGITGTSRASTEFFAHPGSRIFNIPSPEAELVVNVSNYKGNFLKGGIRSDFLLGDIDVLKSEIQFEMIRDTALIAILVAVGLYHLIFFVSYRKDLTPLFFSLFCFLVAFYSFVTSGLQYLLTPGLPLDLRIRFEFFCEACLVPSVFLILRNMYPKQFGAKWMAIFMSTMGIFLLSTLSLGEEELIYVYAFFMNLPPVYAVFLIYALVRAWMDGEPRARTVFLSGMILAVGMMNDVIFGLYERYFLFPYSFPVTLVGFIAFNSYIISIRFTKDLEKAEKFAELQSKYNEQLRVNAEEKAKYASLVDQSMDKGLHSLIHQLESKESTDRSLTKLKSELNQTLSGVRDILDLMHHQGGKEELVEAEMRKYVASHPDFSDSEIQTVSNKLRIDQCLQIQRIFSDVIRMSARRGGPSKIFWGREGDSILLRIFMSGTLGQAEEGEGSFEADLKARTEKLGARFFLLSEPAKFEFELRIQT</sequence>
<comment type="caution">
    <text evidence="3">The sequence shown here is derived from an EMBL/GenBank/DDBJ whole genome shotgun (WGS) entry which is preliminary data.</text>
</comment>
<keyword evidence="1" id="KW-0472">Membrane</keyword>
<organism evidence="3 4">
    <name type="scientific">Leptospira wolffii</name>
    <dbReference type="NCBI Taxonomy" id="409998"/>
    <lineage>
        <taxon>Bacteria</taxon>
        <taxon>Pseudomonadati</taxon>
        <taxon>Spirochaetota</taxon>
        <taxon>Spirochaetia</taxon>
        <taxon>Leptospirales</taxon>
        <taxon>Leptospiraceae</taxon>
        <taxon>Leptospira</taxon>
    </lineage>
</organism>
<dbReference type="Proteomes" id="UP001580391">
    <property type="component" value="Unassembled WGS sequence"/>
</dbReference>
<feature type="transmembrane region" description="Helical" evidence="1">
    <location>
        <begin position="273"/>
        <end position="289"/>
    </location>
</feature>